<sequence length="61" mass="6987">MITPNCLIMRFCLEIDTLWRAMFGKAAASRTPGMTRGAPDPRLYNHVRAGFRCARRDVRFA</sequence>
<dbReference type="EMBL" id="PSYR01000001">
    <property type="protein sequence ID" value="RCN59410.1"/>
    <property type="molecule type" value="Genomic_DNA"/>
</dbReference>
<comment type="caution">
    <text evidence="1">The sequence shown here is derived from an EMBL/GenBank/DDBJ whole genome shotgun (WGS) entry which is preliminary data.</text>
</comment>
<protein>
    <submittedName>
        <fullName evidence="1">Uncharacterized protein</fullName>
    </submittedName>
</protein>
<evidence type="ECO:0000313" key="2">
    <source>
        <dbReference type="Proteomes" id="UP000253250"/>
    </source>
</evidence>
<dbReference type="STRING" id="163359.A9R16_07745"/>
<reference evidence="1 2" key="1">
    <citation type="submission" date="2018-02" db="EMBL/GenBank/DDBJ databases">
        <title>Insights into the biology of acidophilic members of the Acidiferrobacteraceae family derived from comparative genomic analyses.</title>
        <authorList>
            <person name="Issotta F."/>
            <person name="Thyssen C."/>
            <person name="Mena C."/>
            <person name="Moya A."/>
            <person name="Bellenberg S."/>
            <person name="Sproer C."/>
            <person name="Covarrubias P.C."/>
            <person name="Sand W."/>
            <person name="Quatrini R."/>
            <person name="Vera M."/>
        </authorList>
    </citation>
    <scope>NUCLEOTIDE SEQUENCE [LARGE SCALE GENOMIC DNA]</scope>
    <source>
        <strain evidence="2">m-1</strain>
    </source>
</reference>
<gene>
    <name evidence="1" type="ORF">C4900_06875</name>
</gene>
<dbReference type="Proteomes" id="UP000253250">
    <property type="component" value="Unassembled WGS sequence"/>
</dbReference>
<accession>A0A1C2G437</accession>
<keyword evidence="2" id="KW-1185">Reference proteome</keyword>
<name>A0A1C2G437_9GAMM</name>
<proteinExistence type="predicted"/>
<evidence type="ECO:0000313" key="1">
    <source>
        <dbReference type="EMBL" id="RCN59410.1"/>
    </source>
</evidence>
<dbReference type="AlphaFoldDB" id="A0A1C2G437"/>
<organism evidence="1 2">
    <name type="scientific">Acidiferrobacter thiooxydans</name>
    <dbReference type="NCBI Taxonomy" id="163359"/>
    <lineage>
        <taxon>Bacteria</taxon>
        <taxon>Pseudomonadati</taxon>
        <taxon>Pseudomonadota</taxon>
        <taxon>Gammaproteobacteria</taxon>
        <taxon>Acidiferrobacterales</taxon>
        <taxon>Acidiferrobacteraceae</taxon>
        <taxon>Acidiferrobacter</taxon>
    </lineage>
</organism>